<gene>
    <name evidence="1" type="ORF">NN4_26150</name>
</gene>
<dbReference type="AlphaFoldDB" id="A0A511ME45"/>
<reference evidence="1 2" key="1">
    <citation type="submission" date="2019-07" db="EMBL/GenBank/DDBJ databases">
        <title>Whole genome shotgun sequence of Nocardia ninae NBRC 108245.</title>
        <authorList>
            <person name="Hosoyama A."/>
            <person name="Uohara A."/>
            <person name="Ohji S."/>
            <person name="Ichikawa N."/>
        </authorList>
    </citation>
    <scope>NUCLEOTIDE SEQUENCE [LARGE SCALE GENOMIC DNA]</scope>
    <source>
        <strain evidence="1 2">NBRC 108245</strain>
    </source>
</reference>
<proteinExistence type="predicted"/>
<accession>A0A511ME45</accession>
<dbReference type="Proteomes" id="UP000321424">
    <property type="component" value="Unassembled WGS sequence"/>
</dbReference>
<evidence type="ECO:0000313" key="1">
    <source>
        <dbReference type="EMBL" id="GEM38096.1"/>
    </source>
</evidence>
<evidence type="ECO:0000313" key="2">
    <source>
        <dbReference type="Proteomes" id="UP000321424"/>
    </source>
</evidence>
<comment type="caution">
    <text evidence="1">The sequence shown here is derived from an EMBL/GenBank/DDBJ whole genome shotgun (WGS) entry which is preliminary data.</text>
</comment>
<protein>
    <recommendedName>
        <fullName evidence="3">L-tyrosine 3-hydroxylase</fullName>
    </recommendedName>
</protein>
<keyword evidence="2" id="KW-1185">Reference proteome</keyword>
<name>A0A511ME45_9NOCA</name>
<sequence length="302" mass="34188">MSIGHRYDSAASGKHRPPALTPHLLFMPPLGHSFETSSDTAEAEVADRELPEYDVFGTRPVEEERLFWYRWIAGHQLSFLLWRAMCDVVWHHPEDDGPDERELELLTTCVDGYSAMLLYSSTVPRDHYHAYTRVRMALQHPAFSGTWAPDYRPVRRLFRGKMPWQDDPACTALDEAVARNEVTHSHIADHLVPDGHSLLQKSAGAPGVSVSREKEDLYDNFFLTVRRPVSHAEFVAQLDSRIAELAADLEYNGLYPNVDGRHHPVVANQAGGVMKPLVTGVLEVMDRAARLVSDMRLEEARR</sequence>
<evidence type="ECO:0008006" key="3">
    <source>
        <dbReference type="Google" id="ProtNLM"/>
    </source>
</evidence>
<dbReference type="RefSeq" id="WP_246180841.1">
    <property type="nucleotide sequence ID" value="NZ_BJXA01000013.1"/>
</dbReference>
<dbReference type="EMBL" id="BJXA01000013">
    <property type="protein sequence ID" value="GEM38096.1"/>
    <property type="molecule type" value="Genomic_DNA"/>
</dbReference>
<organism evidence="1 2">
    <name type="scientific">Nocardia ninae NBRC 108245</name>
    <dbReference type="NCBI Taxonomy" id="1210091"/>
    <lineage>
        <taxon>Bacteria</taxon>
        <taxon>Bacillati</taxon>
        <taxon>Actinomycetota</taxon>
        <taxon>Actinomycetes</taxon>
        <taxon>Mycobacteriales</taxon>
        <taxon>Nocardiaceae</taxon>
        <taxon>Nocardia</taxon>
    </lineage>
</organism>